<accession>A0A1H6DEM9</accession>
<keyword evidence="3" id="KW-1185">Reference proteome</keyword>
<dbReference type="InterPro" id="IPR057561">
    <property type="entry name" value="NADase_transloc"/>
</dbReference>
<evidence type="ECO:0000313" key="2">
    <source>
        <dbReference type="EMBL" id="SEG83710.1"/>
    </source>
</evidence>
<dbReference type="RefSeq" id="WP_103888825.1">
    <property type="nucleotide sequence ID" value="NZ_FNVU01000014.1"/>
</dbReference>
<sequence>MTGQSYEAQPARQQARVCAECGTHAGPDQSFCDGCGAVLGWGPSSPAGPARGADTGDGTPATAPPAEDPGPAAGGASAGPGSASEGGTVPRPAAAAGYPAEGGRAEQKPDVAPEASAPPGHPYADPGAGTSPDADTLQRPPVAEPLPEQGNSAAEERARALLIPVADPQQRLPTAPSVGAVMPGRPAAARPLVRAPGGLPDDDGPLACPWCGTGNRTDRHFCRRCAMPMAGRPEDDPARRRPWWRRLLDFRRREAPWAGDRPRLRRNLGRVVTWVAGAGAAVLVVVGATHIDDGVHATQDHFAKRAPVVPDSVTASRSFKGHSPKLAFDEFNNTWWGPGISESGAGQWLEARFVEPVHLLNLVITPGESTQPGDLSKSAEPHQLDVTVTTSDGKTEVRHVTLDQGSGGQTVSFRATKVTSVRFTVRSSYAAASNKQVAIAEVEFFGPKHSGG</sequence>
<dbReference type="AlphaFoldDB" id="A0A1H6DEM9"/>
<dbReference type="OrthoDB" id="3808044at2"/>
<gene>
    <name evidence="2" type="ORF">SAMN05216223_114133</name>
</gene>
<protein>
    <recommendedName>
        <fullName evidence="4">F5/8 type C domain-containing protein</fullName>
    </recommendedName>
</protein>
<feature type="compositionally biased region" description="Low complexity" evidence="1">
    <location>
        <begin position="79"/>
        <end position="102"/>
    </location>
</feature>
<dbReference type="Proteomes" id="UP000236754">
    <property type="component" value="Unassembled WGS sequence"/>
</dbReference>
<evidence type="ECO:0000313" key="3">
    <source>
        <dbReference type="Proteomes" id="UP000236754"/>
    </source>
</evidence>
<dbReference type="NCBIfam" id="NF047619">
    <property type="entry name" value="NADase_discoid"/>
    <property type="match status" value="1"/>
</dbReference>
<feature type="region of interest" description="Disordered" evidence="1">
    <location>
        <begin position="32"/>
        <end position="155"/>
    </location>
</feature>
<dbReference type="Gene3D" id="2.60.120.260">
    <property type="entry name" value="Galactose-binding domain-like"/>
    <property type="match status" value="1"/>
</dbReference>
<dbReference type="SUPFAM" id="SSF49785">
    <property type="entry name" value="Galactose-binding domain-like"/>
    <property type="match status" value="1"/>
</dbReference>
<reference evidence="2 3" key="1">
    <citation type="submission" date="2016-10" db="EMBL/GenBank/DDBJ databases">
        <authorList>
            <person name="de Groot N.N."/>
        </authorList>
    </citation>
    <scope>NUCLEOTIDE SEQUENCE [LARGE SCALE GENOMIC DNA]</scope>
    <source>
        <strain evidence="2 3">CGMCC 4.2023</strain>
    </source>
</reference>
<dbReference type="EMBL" id="FNVU01000014">
    <property type="protein sequence ID" value="SEG83710.1"/>
    <property type="molecule type" value="Genomic_DNA"/>
</dbReference>
<name>A0A1H6DEM9_9ACTN</name>
<proteinExistence type="predicted"/>
<feature type="compositionally biased region" description="Low complexity" evidence="1">
    <location>
        <begin position="52"/>
        <end position="61"/>
    </location>
</feature>
<dbReference type="InterPro" id="IPR008979">
    <property type="entry name" value="Galactose-bd-like_sf"/>
</dbReference>
<evidence type="ECO:0008006" key="4">
    <source>
        <dbReference type="Google" id="ProtNLM"/>
    </source>
</evidence>
<evidence type="ECO:0000256" key="1">
    <source>
        <dbReference type="SAM" id="MobiDB-lite"/>
    </source>
</evidence>
<organism evidence="2 3">
    <name type="scientific">Actinacidiphila yanglinensis</name>
    <dbReference type="NCBI Taxonomy" id="310779"/>
    <lineage>
        <taxon>Bacteria</taxon>
        <taxon>Bacillati</taxon>
        <taxon>Actinomycetota</taxon>
        <taxon>Actinomycetes</taxon>
        <taxon>Kitasatosporales</taxon>
        <taxon>Streptomycetaceae</taxon>
        <taxon>Actinacidiphila</taxon>
    </lineage>
</organism>